<dbReference type="Pfam" id="PF22594">
    <property type="entry name" value="GTP-eEF1A_C"/>
    <property type="match status" value="1"/>
</dbReference>
<evidence type="ECO:0000256" key="1">
    <source>
        <dbReference type="ARBA" id="ARBA00022741"/>
    </source>
</evidence>
<evidence type="ECO:0000313" key="5">
    <source>
        <dbReference type="Proteomes" id="UP000641025"/>
    </source>
</evidence>
<dbReference type="EMBL" id="JAEMHK010000014">
    <property type="protein sequence ID" value="MBJ6801949.1"/>
    <property type="molecule type" value="Genomic_DNA"/>
</dbReference>
<dbReference type="InterPro" id="IPR031157">
    <property type="entry name" value="G_TR_CS"/>
</dbReference>
<dbReference type="InterPro" id="IPR005225">
    <property type="entry name" value="Small_GTP-bd"/>
</dbReference>
<keyword evidence="2" id="KW-0342">GTP-binding</keyword>
<dbReference type="Pfam" id="PF00009">
    <property type="entry name" value="GTP_EFTU"/>
    <property type="match status" value="1"/>
</dbReference>
<organism evidence="4 5">
    <name type="scientific">Geomonas propionica</name>
    <dbReference type="NCBI Taxonomy" id="2798582"/>
    <lineage>
        <taxon>Bacteria</taxon>
        <taxon>Pseudomonadati</taxon>
        <taxon>Thermodesulfobacteriota</taxon>
        <taxon>Desulfuromonadia</taxon>
        <taxon>Geobacterales</taxon>
        <taxon>Geobacteraceae</taxon>
        <taxon>Geomonas</taxon>
    </lineage>
</organism>
<evidence type="ECO:0000313" key="4">
    <source>
        <dbReference type="EMBL" id="MBJ6801949.1"/>
    </source>
</evidence>
<keyword evidence="1" id="KW-0547">Nucleotide-binding</keyword>
<dbReference type="NCBIfam" id="TIGR00231">
    <property type="entry name" value="small_GTP"/>
    <property type="match status" value="1"/>
</dbReference>
<evidence type="ECO:0000256" key="2">
    <source>
        <dbReference type="ARBA" id="ARBA00023134"/>
    </source>
</evidence>
<dbReference type="Gene3D" id="3.40.50.300">
    <property type="entry name" value="P-loop containing nucleotide triphosphate hydrolases"/>
    <property type="match status" value="1"/>
</dbReference>
<dbReference type="PANTHER" id="PTHR23115">
    <property type="entry name" value="TRANSLATION FACTOR"/>
    <property type="match status" value="1"/>
</dbReference>
<gene>
    <name evidence="4" type="ORF">JFN90_17615</name>
</gene>
<protein>
    <submittedName>
        <fullName evidence="4">GTP-binding protein</fullName>
    </submittedName>
</protein>
<dbReference type="InterPro" id="IPR050100">
    <property type="entry name" value="TRAFAC_GTPase_members"/>
</dbReference>
<sequence>MVEEQIQSVFPIVITGHVDHGKSTLVGRLLYDTGTLQSERYQEMVQSSCETSREDEFAFVLDAFEEERRRGITIDTSQIFFSSKLRPYVIIDTPGHREFIRNMVTGACYAKAAVLLVDATEGVQEQTYRHAWLLSIVGIRDVCVAVNKMDAVGYREERFQELRTSAEALLEKFGLSPSAVVPISARHGDNIVGPSDNMPWCRIAPLMDVLDNLHYTPIEEGAFRFPVQDVYQKSGERILVGRVESGSVRPGDKVRLLPRGDQATVEKILSFPEECAPCARYGEAVGLTLSGADAAVTARGTVLAHGELPRHGSSFAATIFWFFGEYSDGDAVTIRCATQAVEGTIALRQVFDPAQPEAELPCDLICVGEAAHCTIETRGDLVCDDPSLLPEMGRFVVEHDGIPAGAGIFR</sequence>
<dbReference type="InterPro" id="IPR054696">
    <property type="entry name" value="GTP-eEF1A_C"/>
</dbReference>
<dbReference type="PROSITE" id="PS00301">
    <property type="entry name" value="G_TR_1"/>
    <property type="match status" value="1"/>
</dbReference>
<dbReference type="Proteomes" id="UP000641025">
    <property type="component" value="Unassembled WGS sequence"/>
</dbReference>
<dbReference type="InterPro" id="IPR000795">
    <property type="entry name" value="T_Tr_GTP-bd_dom"/>
</dbReference>
<dbReference type="InterPro" id="IPR009001">
    <property type="entry name" value="Transl_elong_EF1A/Init_IF2_C"/>
</dbReference>
<keyword evidence="5" id="KW-1185">Reference proteome</keyword>
<dbReference type="InterPro" id="IPR009000">
    <property type="entry name" value="Transl_B-barrel_sf"/>
</dbReference>
<dbReference type="PROSITE" id="PS51722">
    <property type="entry name" value="G_TR_2"/>
    <property type="match status" value="1"/>
</dbReference>
<dbReference type="InterPro" id="IPR027417">
    <property type="entry name" value="P-loop_NTPase"/>
</dbReference>
<proteinExistence type="predicted"/>
<dbReference type="Gene3D" id="2.40.30.10">
    <property type="entry name" value="Translation factors"/>
    <property type="match status" value="2"/>
</dbReference>
<reference evidence="4 5" key="1">
    <citation type="submission" date="2020-12" db="EMBL/GenBank/DDBJ databases">
        <title>Geomonas sp. Red259, isolated from paddy soil.</title>
        <authorList>
            <person name="Xu Z."/>
            <person name="Zhang Z."/>
            <person name="Masuda Y."/>
            <person name="Itoh H."/>
            <person name="Senoo K."/>
        </authorList>
    </citation>
    <scope>NUCLEOTIDE SEQUENCE [LARGE SCALE GENOMIC DNA]</scope>
    <source>
        <strain evidence="4 5">Red259</strain>
    </source>
</reference>
<dbReference type="SUPFAM" id="SSF50447">
    <property type="entry name" value="Translation proteins"/>
    <property type="match status" value="1"/>
</dbReference>
<dbReference type="SUPFAM" id="SSF52540">
    <property type="entry name" value="P-loop containing nucleoside triphosphate hydrolases"/>
    <property type="match status" value="1"/>
</dbReference>
<dbReference type="PRINTS" id="PR00315">
    <property type="entry name" value="ELONGATNFCT"/>
</dbReference>
<name>A0ABS0YVK7_9BACT</name>
<dbReference type="SUPFAM" id="SSF50465">
    <property type="entry name" value="EF-Tu/eEF-1alpha/eIF2-gamma C-terminal domain"/>
    <property type="match status" value="1"/>
</dbReference>
<dbReference type="RefSeq" id="WP_199396429.1">
    <property type="nucleotide sequence ID" value="NZ_JAEMHK010000014.1"/>
</dbReference>
<accession>A0ABS0YVK7</accession>
<feature type="domain" description="Tr-type G" evidence="3">
    <location>
        <begin position="7"/>
        <end position="218"/>
    </location>
</feature>
<comment type="caution">
    <text evidence="4">The sequence shown here is derived from an EMBL/GenBank/DDBJ whole genome shotgun (WGS) entry which is preliminary data.</text>
</comment>
<evidence type="ECO:0000259" key="3">
    <source>
        <dbReference type="PROSITE" id="PS51722"/>
    </source>
</evidence>